<dbReference type="RefSeq" id="XP_056050679.1">
    <property type="nucleotide sequence ID" value="XM_056193667.1"/>
</dbReference>
<gene>
    <name evidence="2" type="ORF">LMH87_002245</name>
</gene>
<accession>A0A9W8Q848</accession>
<evidence type="ECO:0000256" key="1">
    <source>
        <dbReference type="SAM" id="MobiDB-lite"/>
    </source>
</evidence>
<dbReference type="Proteomes" id="UP001144673">
    <property type="component" value="Chromosome 3"/>
</dbReference>
<feature type="region of interest" description="Disordered" evidence="1">
    <location>
        <begin position="69"/>
        <end position="109"/>
    </location>
</feature>
<dbReference type="EMBL" id="JAJHUN010000010">
    <property type="protein sequence ID" value="KAJ4147738.1"/>
    <property type="molecule type" value="Genomic_DNA"/>
</dbReference>
<dbReference type="AlphaFoldDB" id="A0A9W8Q848"/>
<sequence length="275" mass="31525">MACNHFYHKQQLMAKALRECQPRMPGRPLITMTLDVAGSRADAQILPHLQYYYSQIKASIRSAAPSYVSDAPSYHSTVPHPDAAPLYTPRRHPNSAQSTIAAEADSYDGQRRQEPARLETIGLPPVPARPPTRIPPHFSFPMWSAADTPTTRHYRNVAERRVVDGRYQTAGSPERQRASRLLEEHNAANDEAFRPLEDPYLVGEQAAAEAKRERLAREGTKTTLQQEERQWDWLIAQMRGWEERERSWTRIRGEADALQRRRLSRRVGQRILSMP</sequence>
<comment type="caution">
    <text evidence="2">The sequence shown here is derived from an EMBL/GenBank/DDBJ whole genome shotgun (WGS) entry which is preliminary data.</text>
</comment>
<dbReference type="GeneID" id="80889404"/>
<protein>
    <submittedName>
        <fullName evidence="2">Uncharacterized protein</fullName>
    </submittedName>
</protein>
<proteinExistence type="predicted"/>
<organism evidence="2 3">
    <name type="scientific">Akanthomyces muscarius</name>
    <name type="common">Entomopathogenic fungus</name>
    <name type="synonym">Lecanicillium muscarium</name>
    <dbReference type="NCBI Taxonomy" id="2231603"/>
    <lineage>
        <taxon>Eukaryota</taxon>
        <taxon>Fungi</taxon>
        <taxon>Dikarya</taxon>
        <taxon>Ascomycota</taxon>
        <taxon>Pezizomycotina</taxon>
        <taxon>Sordariomycetes</taxon>
        <taxon>Hypocreomycetidae</taxon>
        <taxon>Hypocreales</taxon>
        <taxon>Cordycipitaceae</taxon>
        <taxon>Akanthomyces</taxon>
    </lineage>
</organism>
<keyword evidence="3" id="KW-1185">Reference proteome</keyword>
<name>A0A9W8Q848_AKAMU</name>
<evidence type="ECO:0000313" key="2">
    <source>
        <dbReference type="EMBL" id="KAJ4147738.1"/>
    </source>
</evidence>
<dbReference type="KEGG" id="amus:LMH87_002245"/>
<evidence type="ECO:0000313" key="3">
    <source>
        <dbReference type="Proteomes" id="UP001144673"/>
    </source>
</evidence>
<reference evidence="2" key="1">
    <citation type="journal article" date="2023" name="Access Microbiol">
        <title>De-novo genome assembly for Akanthomyces muscarius, a biocontrol agent of insect agricultural pests.</title>
        <authorList>
            <person name="Erdos Z."/>
            <person name="Studholme D.J."/>
            <person name="Raymond B."/>
            <person name="Sharma M."/>
        </authorList>
    </citation>
    <scope>NUCLEOTIDE SEQUENCE</scope>
    <source>
        <strain evidence="2">Ve6</strain>
    </source>
</reference>